<dbReference type="AlphaFoldDB" id="A0AAE0PFL1"/>
<dbReference type="EMBL" id="JAUTDP010000005">
    <property type="protein sequence ID" value="KAK3399035.1"/>
    <property type="molecule type" value="Genomic_DNA"/>
</dbReference>
<organism evidence="1 2">
    <name type="scientific">Sordaria brevicollis</name>
    <dbReference type="NCBI Taxonomy" id="83679"/>
    <lineage>
        <taxon>Eukaryota</taxon>
        <taxon>Fungi</taxon>
        <taxon>Dikarya</taxon>
        <taxon>Ascomycota</taxon>
        <taxon>Pezizomycotina</taxon>
        <taxon>Sordariomycetes</taxon>
        <taxon>Sordariomycetidae</taxon>
        <taxon>Sordariales</taxon>
        <taxon>Sordariaceae</taxon>
        <taxon>Sordaria</taxon>
    </lineage>
</organism>
<proteinExistence type="predicted"/>
<keyword evidence="2" id="KW-1185">Reference proteome</keyword>
<comment type="caution">
    <text evidence="1">The sequence shown here is derived from an EMBL/GenBank/DDBJ whole genome shotgun (WGS) entry which is preliminary data.</text>
</comment>
<protein>
    <submittedName>
        <fullName evidence="1">Uncharacterized protein</fullName>
    </submittedName>
</protein>
<dbReference type="Proteomes" id="UP001281003">
    <property type="component" value="Unassembled WGS sequence"/>
</dbReference>
<reference evidence="1" key="2">
    <citation type="submission" date="2023-07" db="EMBL/GenBank/DDBJ databases">
        <authorList>
            <consortium name="Lawrence Berkeley National Laboratory"/>
            <person name="Haridas S."/>
            <person name="Hensen N."/>
            <person name="Bonometti L."/>
            <person name="Westerberg I."/>
            <person name="Brannstrom I.O."/>
            <person name="Guillou S."/>
            <person name="Cros-Aarteil S."/>
            <person name="Calhoun S."/>
            <person name="Kuo A."/>
            <person name="Mondo S."/>
            <person name="Pangilinan J."/>
            <person name="Riley R."/>
            <person name="LaButti K."/>
            <person name="Andreopoulos B."/>
            <person name="Lipzen A."/>
            <person name="Chen C."/>
            <person name="Yanf M."/>
            <person name="Daum C."/>
            <person name="Ng V."/>
            <person name="Clum A."/>
            <person name="Steindorff A."/>
            <person name="Ohm R."/>
            <person name="Martin F."/>
            <person name="Silar P."/>
            <person name="Natvig D."/>
            <person name="Lalanne C."/>
            <person name="Gautier V."/>
            <person name="Ament-velasquez S.L."/>
            <person name="Kruys A."/>
            <person name="Hutchinson M.I."/>
            <person name="Powell A.J."/>
            <person name="Barry K."/>
            <person name="Miller A.N."/>
            <person name="Grigoriev I.V."/>
            <person name="Debuchy R."/>
            <person name="Gladieux P."/>
            <person name="Thoren M.H."/>
            <person name="Johannesson H."/>
        </authorList>
    </citation>
    <scope>NUCLEOTIDE SEQUENCE</scope>
    <source>
        <strain evidence="1">FGSC 1904</strain>
    </source>
</reference>
<sequence>MPSPVYPVRLPPLMQICWEASVLPVFFVFREKVCSEQWTARRPDRSLFGRIEEAEEEAMEGQRLFYNNTIRIILFRLYGLLERYSLFVLRANNNMAGMAGRIGLCAWPDPSFERRIQAPKYGVGRTNVNHLGALAAESKSGTGTGGICSRFSIFLLLRLIDLHTTEPTRSVTCLLADNVPKSSHEHQHLPTQSTLAWHLTLVFV</sequence>
<evidence type="ECO:0000313" key="1">
    <source>
        <dbReference type="EMBL" id="KAK3399035.1"/>
    </source>
</evidence>
<reference evidence="1" key="1">
    <citation type="journal article" date="2023" name="Mol. Phylogenet. Evol.">
        <title>Genome-scale phylogeny and comparative genomics of the fungal order Sordariales.</title>
        <authorList>
            <person name="Hensen N."/>
            <person name="Bonometti L."/>
            <person name="Westerberg I."/>
            <person name="Brannstrom I.O."/>
            <person name="Guillou S."/>
            <person name="Cros-Aarteil S."/>
            <person name="Calhoun S."/>
            <person name="Haridas S."/>
            <person name="Kuo A."/>
            <person name="Mondo S."/>
            <person name="Pangilinan J."/>
            <person name="Riley R."/>
            <person name="LaButti K."/>
            <person name="Andreopoulos B."/>
            <person name="Lipzen A."/>
            <person name="Chen C."/>
            <person name="Yan M."/>
            <person name="Daum C."/>
            <person name="Ng V."/>
            <person name="Clum A."/>
            <person name="Steindorff A."/>
            <person name="Ohm R.A."/>
            <person name="Martin F."/>
            <person name="Silar P."/>
            <person name="Natvig D.O."/>
            <person name="Lalanne C."/>
            <person name="Gautier V."/>
            <person name="Ament-Velasquez S.L."/>
            <person name="Kruys A."/>
            <person name="Hutchinson M.I."/>
            <person name="Powell A.J."/>
            <person name="Barry K."/>
            <person name="Miller A.N."/>
            <person name="Grigoriev I.V."/>
            <person name="Debuchy R."/>
            <person name="Gladieux P."/>
            <person name="Hiltunen Thoren M."/>
            <person name="Johannesson H."/>
        </authorList>
    </citation>
    <scope>NUCLEOTIDE SEQUENCE</scope>
    <source>
        <strain evidence="1">FGSC 1904</strain>
    </source>
</reference>
<name>A0AAE0PFL1_SORBR</name>
<evidence type="ECO:0000313" key="2">
    <source>
        <dbReference type="Proteomes" id="UP001281003"/>
    </source>
</evidence>
<accession>A0AAE0PFL1</accession>
<gene>
    <name evidence="1" type="ORF">B0T20DRAFT_189468</name>
</gene>